<evidence type="ECO:0000313" key="1">
    <source>
        <dbReference type="EMBL" id="RDE51744.1"/>
    </source>
</evidence>
<comment type="caution">
    <text evidence="1">The sequence shown here is derived from an EMBL/GenBank/DDBJ whole genome shotgun (WGS) entry which is preliminary data.</text>
</comment>
<dbReference type="Proteomes" id="UP000253831">
    <property type="component" value="Unassembled WGS sequence"/>
</dbReference>
<evidence type="ECO:0008006" key="3">
    <source>
        <dbReference type="Google" id="ProtNLM"/>
    </source>
</evidence>
<accession>A0A369XP41</accession>
<dbReference type="Pfam" id="PF07592">
    <property type="entry name" value="DDE_Tnp_ISAZ013"/>
    <property type="match status" value="1"/>
</dbReference>
<dbReference type="InterPro" id="IPR011518">
    <property type="entry name" value="Transposase_36"/>
</dbReference>
<organism evidence="1 2">
    <name type="scientific">Candidatus Accumulibacter meliphilus</name>
    <dbReference type="NCBI Taxonomy" id="2211374"/>
    <lineage>
        <taxon>Bacteria</taxon>
        <taxon>Pseudomonadati</taxon>
        <taxon>Pseudomonadota</taxon>
        <taxon>Betaproteobacteria</taxon>
        <taxon>Candidatus Accumulibacter</taxon>
    </lineage>
</organism>
<dbReference type="EMBL" id="QPGA01000004">
    <property type="protein sequence ID" value="RDE51744.1"/>
    <property type="molecule type" value="Genomic_DNA"/>
</dbReference>
<protein>
    <recommendedName>
        <fullName evidence="3">Transposase</fullName>
    </recommendedName>
</protein>
<sequence length="107" mass="12597">MPSSTAKSISRSQSTIYQGVRVTGKRARFDWVMLQGCEFADHIGKSIRLLYYPPYHRKYNPVVRCWGIWEQHWNGAKLTDAKTMLEWAQDNDLERRSSRRPTEPHCL</sequence>
<proteinExistence type="predicted"/>
<dbReference type="AlphaFoldDB" id="A0A369XP41"/>
<evidence type="ECO:0000313" key="2">
    <source>
        <dbReference type="Proteomes" id="UP000253831"/>
    </source>
</evidence>
<reference evidence="1 2" key="1">
    <citation type="submission" date="2018-05" db="EMBL/GenBank/DDBJ databases">
        <title>Integrated omic analyses show evidence that a Ca. Accumulibacter phosphatis strain performs denitrification under micro-aerobic conditions.</title>
        <authorList>
            <person name="Camejo P.Y."/>
            <person name="Katherine M.D."/>
            <person name="Daniel N.R."/>
        </authorList>
    </citation>
    <scope>NUCLEOTIDE SEQUENCE [LARGE SCALE GENOMIC DNA]</scope>
    <source>
        <strain evidence="1">UW-LDO-IC</strain>
    </source>
</reference>
<gene>
    <name evidence="1" type="ORF">DVS81_03715</name>
</gene>
<name>A0A369XP41_9PROT</name>